<organism evidence="2 3">
    <name type="scientific">Reticulomyxa filosa</name>
    <dbReference type="NCBI Taxonomy" id="46433"/>
    <lineage>
        <taxon>Eukaryota</taxon>
        <taxon>Sar</taxon>
        <taxon>Rhizaria</taxon>
        <taxon>Retaria</taxon>
        <taxon>Foraminifera</taxon>
        <taxon>Monothalamids</taxon>
        <taxon>Reticulomyxidae</taxon>
        <taxon>Reticulomyxa</taxon>
    </lineage>
</organism>
<feature type="non-terminal residue" evidence="2">
    <location>
        <position position="251"/>
    </location>
</feature>
<dbReference type="EMBL" id="ASPP01014586">
    <property type="protein sequence ID" value="ETO18662.1"/>
    <property type="molecule type" value="Genomic_DNA"/>
</dbReference>
<feature type="compositionally biased region" description="Low complexity" evidence="1">
    <location>
        <begin position="21"/>
        <end position="31"/>
    </location>
</feature>
<evidence type="ECO:0000313" key="2">
    <source>
        <dbReference type="EMBL" id="ETO18662.1"/>
    </source>
</evidence>
<protein>
    <submittedName>
        <fullName evidence="2">Uncharacterized protein</fullName>
    </submittedName>
</protein>
<feature type="region of interest" description="Disordered" evidence="1">
    <location>
        <begin position="122"/>
        <end position="185"/>
    </location>
</feature>
<proteinExistence type="predicted"/>
<evidence type="ECO:0000256" key="1">
    <source>
        <dbReference type="SAM" id="MobiDB-lite"/>
    </source>
</evidence>
<comment type="caution">
    <text evidence="2">The sequence shown here is derived from an EMBL/GenBank/DDBJ whole genome shotgun (WGS) entry which is preliminary data.</text>
</comment>
<feature type="compositionally biased region" description="Gly residues" evidence="1">
    <location>
        <begin position="32"/>
        <end position="41"/>
    </location>
</feature>
<name>X6N010_RETFI</name>
<dbReference type="AlphaFoldDB" id="X6N010"/>
<keyword evidence="3" id="KW-1185">Reference proteome</keyword>
<feature type="non-terminal residue" evidence="2">
    <location>
        <position position="1"/>
    </location>
</feature>
<dbReference type="Proteomes" id="UP000023152">
    <property type="component" value="Unassembled WGS sequence"/>
</dbReference>
<sequence>FFFFLKIIEKQRALEAASRTTAGKSGTESGESGSGQGGASSGGASKPVAGVAAIGKDESASMSVLRQWSLISSIELEVLHCLLFVNLAGLSNRMVRDLQKFKLLSFDSLDTRHTLLPPSITVVPTTTTTTTTSSSSSSSSSSNLPNASATTGTTASTTSSSSSSSTATTGAGTATTPAASTTSTAAPTAAALASVPFIGIRQVMDRIMTGSYRNPYLFVVGPTSSKSMHALWGIKTSEECVGGDCNAHLNS</sequence>
<accession>X6N010</accession>
<reference evidence="2 3" key="1">
    <citation type="journal article" date="2013" name="Curr. Biol.">
        <title>The Genome of the Foraminiferan Reticulomyxa filosa.</title>
        <authorList>
            <person name="Glockner G."/>
            <person name="Hulsmann N."/>
            <person name="Schleicher M."/>
            <person name="Noegel A.A."/>
            <person name="Eichinger L."/>
            <person name="Gallinger C."/>
            <person name="Pawlowski J."/>
            <person name="Sierra R."/>
            <person name="Euteneuer U."/>
            <person name="Pillet L."/>
            <person name="Moustafa A."/>
            <person name="Platzer M."/>
            <person name="Groth M."/>
            <person name="Szafranski K."/>
            <person name="Schliwa M."/>
        </authorList>
    </citation>
    <scope>NUCLEOTIDE SEQUENCE [LARGE SCALE GENOMIC DNA]</scope>
</reference>
<gene>
    <name evidence="2" type="ORF">RFI_18600</name>
</gene>
<evidence type="ECO:0000313" key="3">
    <source>
        <dbReference type="Proteomes" id="UP000023152"/>
    </source>
</evidence>
<feature type="region of interest" description="Disordered" evidence="1">
    <location>
        <begin position="18"/>
        <end position="44"/>
    </location>
</feature>